<dbReference type="Proteomes" id="UP001595925">
    <property type="component" value="Unassembled WGS sequence"/>
</dbReference>
<evidence type="ECO:0000259" key="2">
    <source>
        <dbReference type="Pfam" id="PF13559"/>
    </source>
</evidence>
<gene>
    <name evidence="3" type="ORF">ACFPFO_07775</name>
</gene>
<comment type="caution">
    <text evidence="3">The sequence shown here is derived from an EMBL/GenBank/DDBJ whole genome shotgun (WGS) entry which is preliminary data.</text>
</comment>
<feature type="compositionally biased region" description="Acidic residues" evidence="1">
    <location>
        <begin position="194"/>
        <end position="226"/>
    </location>
</feature>
<evidence type="ECO:0000256" key="1">
    <source>
        <dbReference type="SAM" id="MobiDB-lite"/>
    </source>
</evidence>
<feature type="compositionally biased region" description="Gly residues" evidence="1">
    <location>
        <begin position="334"/>
        <end position="343"/>
    </location>
</feature>
<feature type="region of interest" description="Disordered" evidence="1">
    <location>
        <begin position="334"/>
        <end position="360"/>
    </location>
</feature>
<dbReference type="AlphaFoldDB" id="A0ABD5QDJ8"/>
<feature type="region of interest" description="Disordered" evidence="1">
    <location>
        <begin position="63"/>
        <end position="96"/>
    </location>
</feature>
<evidence type="ECO:0000313" key="3">
    <source>
        <dbReference type="EMBL" id="MFC4987660.1"/>
    </source>
</evidence>
<feature type="compositionally biased region" description="Acidic residues" evidence="1">
    <location>
        <begin position="430"/>
        <end position="440"/>
    </location>
</feature>
<feature type="region of interest" description="Disordered" evidence="1">
    <location>
        <begin position="417"/>
        <end position="440"/>
    </location>
</feature>
<dbReference type="InterPro" id="IPR025403">
    <property type="entry name" value="TgpA-like_C"/>
</dbReference>
<reference evidence="3 4" key="1">
    <citation type="journal article" date="2019" name="Int. J. Syst. Evol. Microbiol.">
        <title>The Global Catalogue of Microorganisms (GCM) 10K type strain sequencing project: providing services to taxonomists for standard genome sequencing and annotation.</title>
        <authorList>
            <consortium name="The Broad Institute Genomics Platform"/>
            <consortium name="The Broad Institute Genome Sequencing Center for Infectious Disease"/>
            <person name="Wu L."/>
            <person name="Ma J."/>
        </authorList>
    </citation>
    <scope>NUCLEOTIDE SEQUENCE [LARGE SCALE GENOMIC DNA]</scope>
    <source>
        <strain evidence="3 4">CGMCC 1.15824</strain>
    </source>
</reference>
<feature type="compositionally biased region" description="Basic and acidic residues" evidence="1">
    <location>
        <begin position="417"/>
        <end position="429"/>
    </location>
</feature>
<dbReference type="EMBL" id="JBHSJG010000029">
    <property type="protein sequence ID" value="MFC4987660.1"/>
    <property type="molecule type" value="Genomic_DNA"/>
</dbReference>
<feature type="compositionally biased region" description="Low complexity" evidence="1">
    <location>
        <begin position="175"/>
        <end position="192"/>
    </location>
</feature>
<feature type="compositionally biased region" description="Low complexity" evidence="1">
    <location>
        <begin position="344"/>
        <end position="360"/>
    </location>
</feature>
<feature type="region of interest" description="Disordered" evidence="1">
    <location>
        <begin position="129"/>
        <end position="240"/>
    </location>
</feature>
<sequence>MPRDSRAGSRLLPAVALLVAIGGLALAATALPMLTGEAPAGGSLEDSPDAGGAGEEAIERTDPETAGAAGGAAASAVADDPGAAPAGADPDEESVEAIREGIGDSEAGTALLGVAAVFATVGGAGEELPADAIREEDVEGVEDLEGYGQGQRRAGEREGDLGVPPGLGSLGGELGDLASESAPEGEGSSGTAPDAEDLEGIDGELDEGATEPGEDPDVGDESESEAGDAASGAGAGSSGSESGLFEAIPGGGTTVAAAFAALLALAVGAALQGGADARSLPGLVVSALLGAVVAASRRLEALVATVGDFPLRELPAALAGAVAGALAAIRTRLGGPGDSGGESPGAPAGDTPAGDDAPSAARGRIREAFAAVVAASSLSRTRIATPGDVARRAVESGAPREPVATITDAFRDVEYGGGDAEERVERVSEASEELEERGEE</sequence>
<dbReference type="Pfam" id="PF13559">
    <property type="entry name" value="DUF4129"/>
    <property type="match status" value="1"/>
</dbReference>
<evidence type="ECO:0000313" key="4">
    <source>
        <dbReference type="Proteomes" id="UP001595925"/>
    </source>
</evidence>
<organism evidence="3 4">
    <name type="scientific">Saliphagus infecundisoli</name>
    <dbReference type="NCBI Taxonomy" id="1849069"/>
    <lineage>
        <taxon>Archaea</taxon>
        <taxon>Methanobacteriati</taxon>
        <taxon>Methanobacteriota</taxon>
        <taxon>Stenosarchaea group</taxon>
        <taxon>Halobacteria</taxon>
        <taxon>Halobacteriales</taxon>
        <taxon>Natrialbaceae</taxon>
        <taxon>Saliphagus</taxon>
    </lineage>
</organism>
<dbReference type="RefSeq" id="WP_224827885.1">
    <property type="nucleotide sequence ID" value="NZ_JAIVEF010000002.1"/>
</dbReference>
<accession>A0ABD5QDJ8</accession>
<feature type="compositionally biased region" description="Low complexity" evidence="1">
    <location>
        <begin position="71"/>
        <end position="88"/>
    </location>
</feature>
<feature type="domain" description="Protein-glutamine gamma-glutamyltransferase-like C-terminal" evidence="2">
    <location>
        <begin position="374"/>
        <end position="425"/>
    </location>
</feature>
<keyword evidence="4" id="KW-1185">Reference proteome</keyword>
<proteinExistence type="predicted"/>
<feature type="compositionally biased region" description="Acidic residues" evidence="1">
    <location>
        <begin position="134"/>
        <end position="145"/>
    </location>
</feature>
<feature type="compositionally biased region" description="Low complexity" evidence="1">
    <location>
        <begin position="227"/>
        <end position="240"/>
    </location>
</feature>
<name>A0ABD5QDJ8_9EURY</name>
<protein>
    <submittedName>
        <fullName evidence="3">DUF4129 domain-containing protein</fullName>
    </submittedName>
</protein>